<organism evidence="8 9">
    <name type="scientific">Mesonia mobilis</name>
    <dbReference type="NCBI Taxonomy" id="369791"/>
    <lineage>
        <taxon>Bacteria</taxon>
        <taxon>Pseudomonadati</taxon>
        <taxon>Bacteroidota</taxon>
        <taxon>Flavobacteriia</taxon>
        <taxon>Flavobacteriales</taxon>
        <taxon>Flavobacteriaceae</taxon>
        <taxon>Mesonia</taxon>
    </lineage>
</organism>
<keyword evidence="2 4" id="KW-0521">NADP</keyword>
<sequence>MKVLVIGAGNMGLTYAEGMVKSSLLGEKNLQIFDTDPEKIIALKEVSHFDVYDKLEDCLPKADLVFIAVKPYHSDDLFEKMKPMINQNQIFISLMAGVTIESIQERLGAEKVVRTMPNLPAQVGKGVTSYTESDKVSRVELLAIRNLLDTTGESIHVDTQKFIDASTGISGSGPAYVFYFMNSMLEAAKKMGFSEHDSKVLVSNTFEGAVELFNKNDLSPQTWMNRVASKGGTTRAALDSMDDNNVKDLIKEAAYAAFNRAIELGEK</sequence>
<evidence type="ECO:0000256" key="1">
    <source>
        <dbReference type="ARBA" id="ARBA00005525"/>
    </source>
</evidence>
<comment type="function">
    <text evidence="4">Catalyzes the reduction of 1-pyrroline-5-carboxylate (PCA) to L-proline.</text>
</comment>
<evidence type="ECO:0000256" key="3">
    <source>
        <dbReference type="ARBA" id="ARBA00023002"/>
    </source>
</evidence>
<evidence type="ECO:0000313" key="8">
    <source>
        <dbReference type="EMBL" id="GGZ46872.1"/>
    </source>
</evidence>
<keyword evidence="4" id="KW-0963">Cytoplasm</keyword>
<dbReference type="InterPro" id="IPR036291">
    <property type="entry name" value="NAD(P)-bd_dom_sf"/>
</dbReference>
<accession>A0ABQ3BLM5</accession>
<dbReference type="EC" id="1.5.1.2" evidence="4 5"/>
<dbReference type="Pfam" id="PF14748">
    <property type="entry name" value="P5CR_dimer"/>
    <property type="match status" value="1"/>
</dbReference>
<dbReference type="InterPro" id="IPR000304">
    <property type="entry name" value="Pyrroline-COOH_reductase"/>
</dbReference>
<dbReference type="InterPro" id="IPR008927">
    <property type="entry name" value="6-PGluconate_DH-like_C_sf"/>
</dbReference>
<name>A0ABQ3BLM5_9FLAO</name>
<dbReference type="Gene3D" id="1.10.3730.10">
    <property type="entry name" value="ProC C-terminal domain-like"/>
    <property type="match status" value="1"/>
</dbReference>
<comment type="subcellular location">
    <subcellularLocation>
        <location evidence="4">Cytoplasm</location>
    </subcellularLocation>
</comment>
<dbReference type="InterPro" id="IPR028939">
    <property type="entry name" value="P5C_Rdtase_cat_N"/>
</dbReference>
<dbReference type="PANTHER" id="PTHR11645">
    <property type="entry name" value="PYRROLINE-5-CARBOXYLATE REDUCTASE"/>
    <property type="match status" value="1"/>
</dbReference>
<protein>
    <recommendedName>
        <fullName evidence="4 5">Pyrroline-5-carboxylate reductase</fullName>
        <shortName evidence="4">P5C reductase</shortName>
        <shortName evidence="4">P5CR</shortName>
        <ecNumber evidence="4 5">1.5.1.2</ecNumber>
    </recommendedName>
    <alternativeName>
        <fullName evidence="4">PCA reductase</fullName>
    </alternativeName>
</protein>
<comment type="similarity">
    <text evidence="1 4">Belongs to the pyrroline-5-carboxylate reductase family.</text>
</comment>
<dbReference type="EMBL" id="BMWY01000001">
    <property type="protein sequence ID" value="GGZ46872.1"/>
    <property type="molecule type" value="Genomic_DNA"/>
</dbReference>
<feature type="domain" description="Pyrroline-5-carboxylate reductase dimerisation" evidence="7">
    <location>
        <begin position="162"/>
        <end position="264"/>
    </location>
</feature>
<dbReference type="PIRSF" id="PIRSF000193">
    <property type="entry name" value="Pyrrol-5-carb_rd"/>
    <property type="match status" value="1"/>
</dbReference>
<comment type="caution">
    <text evidence="8">The sequence shown here is derived from an EMBL/GenBank/DDBJ whole genome shotgun (WGS) entry which is preliminary data.</text>
</comment>
<gene>
    <name evidence="4 8" type="primary">proC</name>
    <name evidence="8" type="ORF">GCM10008088_05410</name>
</gene>
<evidence type="ECO:0000256" key="4">
    <source>
        <dbReference type="HAMAP-Rule" id="MF_01925"/>
    </source>
</evidence>
<dbReference type="RefSeq" id="WP_027886146.1">
    <property type="nucleotide sequence ID" value="NZ_BMWY01000001.1"/>
</dbReference>
<comment type="pathway">
    <text evidence="4">Amino-acid biosynthesis; L-proline biosynthesis; L-proline from L-glutamate 5-semialdehyde: step 1/1.</text>
</comment>
<dbReference type="PANTHER" id="PTHR11645:SF0">
    <property type="entry name" value="PYRROLINE-5-CARBOXYLATE REDUCTASE 3"/>
    <property type="match status" value="1"/>
</dbReference>
<evidence type="ECO:0000259" key="7">
    <source>
        <dbReference type="Pfam" id="PF14748"/>
    </source>
</evidence>
<evidence type="ECO:0000313" key="9">
    <source>
        <dbReference type="Proteomes" id="UP000615593"/>
    </source>
</evidence>
<evidence type="ECO:0000256" key="2">
    <source>
        <dbReference type="ARBA" id="ARBA00022857"/>
    </source>
</evidence>
<reference evidence="9" key="1">
    <citation type="journal article" date="2019" name="Int. J. Syst. Evol. Microbiol.">
        <title>The Global Catalogue of Microorganisms (GCM) 10K type strain sequencing project: providing services to taxonomists for standard genome sequencing and annotation.</title>
        <authorList>
            <consortium name="The Broad Institute Genomics Platform"/>
            <consortium name="The Broad Institute Genome Sequencing Center for Infectious Disease"/>
            <person name="Wu L."/>
            <person name="Ma J."/>
        </authorList>
    </citation>
    <scope>NUCLEOTIDE SEQUENCE [LARGE SCALE GENOMIC DNA]</scope>
    <source>
        <strain evidence="9">KCTC 12708</strain>
    </source>
</reference>
<keyword evidence="4" id="KW-0641">Proline biosynthesis</keyword>
<dbReference type="Gene3D" id="3.40.50.720">
    <property type="entry name" value="NAD(P)-binding Rossmann-like Domain"/>
    <property type="match status" value="1"/>
</dbReference>
<dbReference type="Pfam" id="PF03807">
    <property type="entry name" value="F420_oxidored"/>
    <property type="match status" value="1"/>
</dbReference>
<dbReference type="SUPFAM" id="SSF51735">
    <property type="entry name" value="NAD(P)-binding Rossmann-fold domains"/>
    <property type="match status" value="1"/>
</dbReference>
<keyword evidence="9" id="KW-1185">Reference proteome</keyword>
<evidence type="ECO:0000259" key="6">
    <source>
        <dbReference type="Pfam" id="PF03807"/>
    </source>
</evidence>
<feature type="domain" description="Pyrroline-5-carboxylate reductase catalytic N-terminal" evidence="6">
    <location>
        <begin position="2"/>
        <end position="97"/>
    </location>
</feature>
<dbReference type="HAMAP" id="MF_01925">
    <property type="entry name" value="P5C_reductase"/>
    <property type="match status" value="1"/>
</dbReference>
<evidence type="ECO:0000256" key="5">
    <source>
        <dbReference type="NCBIfam" id="TIGR00112"/>
    </source>
</evidence>
<keyword evidence="3 4" id="KW-0560">Oxidoreductase</keyword>
<dbReference type="GeneID" id="94368192"/>
<comment type="catalytic activity">
    <reaction evidence="4">
        <text>L-proline + NAD(+) = (S)-1-pyrroline-5-carboxylate + NADH + 2 H(+)</text>
        <dbReference type="Rhea" id="RHEA:14105"/>
        <dbReference type="ChEBI" id="CHEBI:15378"/>
        <dbReference type="ChEBI" id="CHEBI:17388"/>
        <dbReference type="ChEBI" id="CHEBI:57540"/>
        <dbReference type="ChEBI" id="CHEBI:57945"/>
        <dbReference type="ChEBI" id="CHEBI:60039"/>
        <dbReference type="EC" id="1.5.1.2"/>
    </reaction>
</comment>
<keyword evidence="4" id="KW-0028">Amino-acid biosynthesis</keyword>
<comment type="catalytic activity">
    <reaction evidence="4">
        <text>L-proline + NADP(+) = (S)-1-pyrroline-5-carboxylate + NADPH + 2 H(+)</text>
        <dbReference type="Rhea" id="RHEA:14109"/>
        <dbReference type="ChEBI" id="CHEBI:15378"/>
        <dbReference type="ChEBI" id="CHEBI:17388"/>
        <dbReference type="ChEBI" id="CHEBI:57783"/>
        <dbReference type="ChEBI" id="CHEBI:58349"/>
        <dbReference type="ChEBI" id="CHEBI:60039"/>
        <dbReference type="EC" id="1.5.1.2"/>
    </reaction>
</comment>
<proteinExistence type="inferred from homology"/>
<dbReference type="InterPro" id="IPR029036">
    <property type="entry name" value="P5CR_dimer"/>
</dbReference>
<dbReference type="SUPFAM" id="SSF48179">
    <property type="entry name" value="6-phosphogluconate dehydrogenase C-terminal domain-like"/>
    <property type="match status" value="1"/>
</dbReference>
<dbReference type="Proteomes" id="UP000615593">
    <property type="component" value="Unassembled WGS sequence"/>
</dbReference>
<dbReference type="NCBIfam" id="TIGR00112">
    <property type="entry name" value="proC"/>
    <property type="match status" value="1"/>
</dbReference>